<evidence type="ECO:0000313" key="4">
    <source>
        <dbReference type="Proteomes" id="UP000594637"/>
    </source>
</evidence>
<name>A0A7T0LL09_9ACTO</name>
<feature type="region of interest" description="Disordered" evidence="1">
    <location>
        <begin position="191"/>
        <end position="216"/>
    </location>
</feature>
<dbReference type="GO" id="GO:0004519">
    <property type="term" value="F:endonuclease activity"/>
    <property type="evidence" value="ECO:0007669"/>
    <property type="project" value="UniProtKB-KW"/>
</dbReference>
<sequence>MGDAIEELLASQIATVSYWPDDVELRTALVDERVYTTLVRARLRMLLEAVEDEQRGYPHGHRRSETPVVRGVGTAEHLLPKQWRLRWDPDGRIAADDAAARRRDHLLHTLGNLTLMTQRLNSSLSNSAWPDKRRAIDDATLLLTTRAVTTAHPDAWTEEDIRGRTGCLIDAISRIWPVPAGHVHRIVPPARRLHPRRPARPGPRRVRSPGPWILRQ</sequence>
<keyword evidence="4" id="KW-1185">Reference proteome</keyword>
<dbReference type="PANTHER" id="PTHR35149">
    <property type="entry name" value="SLL5132 PROTEIN"/>
    <property type="match status" value="1"/>
</dbReference>
<dbReference type="Pfam" id="PF07510">
    <property type="entry name" value="GmrSD_C"/>
    <property type="match status" value="1"/>
</dbReference>
<organism evidence="3 4">
    <name type="scientific">Actinomyces respiraculi</name>
    <dbReference type="NCBI Taxonomy" id="2744574"/>
    <lineage>
        <taxon>Bacteria</taxon>
        <taxon>Bacillati</taxon>
        <taxon>Actinomycetota</taxon>
        <taxon>Actinomycetes</taxon>
        <taxon>Actinomycetales</taxon>
        <taxon>Actinomycetaceae</taxon>
        <taxon>Actinomyces</taxon>
    </lineage>
</organism>
<evidence type="ECO:0000256" key="1">
    <source>
        <dbReference type="SAM" id="MobiDB-lite"/>
    </source>
</evidence>
<dbReference type="Proteomes" id="UP000594637">
    <property type="component" value="Chromosome"/>
</dbReference>
<evidence type="ECO:0000313" key="3">
    <source>
        <dbReference type="EMBL" id="QPL05562.1"/>
    </source>
</evidence>
<proteinExistence type="predicted"/>
<dbReference type="InterPro" id="IPR011089">
    <property type="entry name" value="GmrSD_C"/>
</dbReference>
<dbReference type="PANTHER" id="PTHR35149:SF1">
    <property type="entry name" value="DUF5655 DOMAIN-CONTAINING PROTEIN"/>
    <property type="match status" value="1"/>
</dbReference>
<dbReference type="KEGG" id="arep:ID810_00765"/>
<keyword evidence="3" id="KW-0255">Endonuclease</keyword>
<dbReference type="RefSeq" id="WP_166856993.1">
    <property type="nucleotide sequence ID" value="NZ_CP063989.1"/>
</dbReference>
<protein>
    <submittedName>
        <fullName evidence="3">HNH endonuclease</fullName>
    </submittedName>
</protein>
<evidence type="ECO:0000259" key="2">
    <source>
        <dbReference type="Pfam" id="PF07510"/>
    </source>
</evidence>
<reference evidence="3 4" key="1">
    <citation type="submission" date="2020-11" db="EMBL/GenBank/DDBJ databases">
        <title>Actinomyces sp. ZJ750.</title>
        <authorList>
            <person name="Zhou J."/>
        </authorList>
    </citation>
    <scope>NUCLEOTIDE SEQUENCE [LARGE SCALE GENOMIC DNA]</scope>
    <source>
        <strain evidence="3 4">ZJ750</strain>
    </source>
</reference>
<keyword evidence="3" id="KW-0540">Nuclease</keyword>
<gene>
    <name evidence="3" type="ORF">ID810_00765</name>
</gene>
<feature type="compositionally biased region" description="Basic residues" evidence="1">
    <location>
        <begin position="191"/>
        <end position="207"/>
    </location>
</feature>
<dbReference type="AlphaFoldDB" id="A0A7T0LL09"/>
<dbReference type="EMBL" id="CP063989">
    <property type="protein sequence ID" value="QPL05562.1"/>
    <property type="molecule type" value="Genomic_DNA"/>
</dbReference>
<accession>A0A7T0LL09</accession>
<feature type="domain" description="GmrSD restriction endonucleases C-terminal" evidence="2">
    <location>
        <begin position="19"/>
        <end position="169"/>
    </location>
</feature>
<keyword evidence="3" id="KW-0378">Hydrolase</keyword>